<dbReference type="Proteomes" id="UP001281410">
    <property type="component" value="Unassembled WGS sequence"/>
</dbReference>
<reference evidence="1" key="1">
    <citation type="journal article" date="2023" name="Plant J.">
        <title>Genome sequences and population genomics provide insights into the demographic history, inbreeding, and mutation load of two 'living fossil' tree species of Dipteronia.</title>
        <authorList>
            <person name="Feng Y."/>
            <person name="Comes H.P."/>
            <person name="Chen J."/>
            <person name="Zhu S."/>
            <person name="Lu R."/>
            <person name="Zhang X."/>
            <person name="Li P."/>
            <person name="Qiu J."/>
            <person name="Olsen K.M."/>
            <person name="Qiu Y."/>
        </authorList>
    </citation>
    <scope>NUCLEOTIDE SEQUENCE</scope>
    <source>
        <strain evidence="1">NBL</strain>
    </source>
</reference>
<sequence>MKEIGAINPAAKVWLEGIALKHWSRFAYDPIIWCDYVTNNMFESFNSMLGTHRASSYLELLEFIRRMVISKFQERKQECGAWNSILPPRVNAKILTNGRESRLLTIISVGGT</sequence>
<organism evidence="1 2">
    <name type="scientific">Dipteronia sinensis</name>
    <dbReference type="NCBI Taxonomy" id="43782"/>
    <lineage>
        <taxon>Eukaryota</taxon>
        <taxon>Viridiplantae</taxon>
        <taxon>Streptophyta</taxon>
        <taxon>Embryophyta</taxon>
        <taxon>Tracheophyta</taxon>
        <taxon>Spermatophyta</taxon>
        <taxon>Magnoliopsida</taxon>
        <taxon>eudicotyledons</taxon>
        <taxon>Gunneridae</taxon>
        <taxon>Pentapetalae</taxon>
        <taxon>rosids</taxon>
        <taxon>malvids</taxon>
        <taxon>Sapindales</taxon>
        <taxon>Sapindaceae</taxon>
        <taxon>Hippocastanoideae</taxon>
        <taxon>Acereae</taxon>
        <taxon>Dipteronia</taxon>
    </lineage>
</organism>
<comment type="caution">
    <text evidence="1">The sequence shown here is derived from an EMBL/GenBank/DDBJ whole genome shotgun (WGS) entry which is preliminary data.</text>
</comment>
<protein>
    <submittedName>
        <fullName evidence="1">Uncharacterized protein</fullName>
    </submittedName>
</protein>
<evidence type="ECO:0000313" key="2">
    <source>
        <dbReference type="Proteomes" id="UP001281410"/>
    </source>
</evidence>
<gene>
    <name evidence="1" type="ORF">Dsin_012622</name>
</gene>
<name>A0AAE0AJQ8_9ROSI</name>
<keyword evidence="2" id="KW-1185">Reference proteome</keyword>
<accession>A0AAE0AJQ8</accession>
<evidence type="ECO:0000313" key="1">
    <source>
        <dbReference type="EMBL" id="KAK3218652.1"/>
    </source>
</evidence>
<dbReference type="AlphaFoldDB" id="A0AAE0AJQ8"/>
<dbReference type="EMBL" id="JANJYJ010000004">
    <property type="protein sequence ID" value="KAK3218652.1"/>
    <property type="molecule type" value="Genomic_DNA"/>
</dbReference>
<proteinExistence type="predicted"/>